<dbReference type="InterPro" id="IPR020846">
    <property type="entry name" value="MFS_dom"/>
</dbReference>
<dbReference type="AlphaFoldDB" id="A0A6H9YJ65"/>
<evidence type="ECO:0000256" key="4">
    <source>
        <dbReference type="ARBA" id="ARBA00022989"/>
    </source>
</evidence>
<evidence type="ECO:0000256" key="2">
    <source>
        <dbReference type="ARBA" id="ARBA00022475"/>
    </source>
</evidence>
<dbReference type="PANTHER" id="PTHR43124">
    <property type="entry name" value="PURINE EFFLUX PUMP PBUE"/>
    <property type="match status" value="1"/>
</dbReference>
<feature type="transmembrane region" description="Helical" evidence="6">
    <location>
        <begin position="38"/>
        <end position="59"/>
    </location>
</feature>
<evidence type="ECO:0000256" key="6">
    <source>
        <dbReference type="SAM" id="Phobius"/>
    </source>
</evidence>
<evidence type="ECO:0000256" key="3">
    <source>
        <dbReference type="ARBA" id="ARBA00022692"/>
    </source>
</evidence>
<keyword evidence="3 6" id="KW-0812">Transmembrane</keyword>
<sequence length="408" mass="41167">MPVFIYVLGLAVFAQGTSEFMVSGLVPGIARDLSVSVGAAASLTSAYAIGMIVGAPVMAALSARWPRRRALATFLAAFVVVHVIGAVTTDFMVLFATRALAAIVNAGFLAVAMSVATGMVAPEKQGRATAVLVSGVTLSCVAGVPAGALLGDVAGWRSVFWAVGALCLPALALVFRSAPADAAGKDVSVRQEARALRSRPVRRAMVLAAVVNGATFATFAYLAVIATDVAHLPERAVPGLLAAFGAGAFAGVVAAGRSGVRRGLVLAVCVLAGGWAALALTSAHAVPLFTLAVVQGGLSFGIGSALISRVMHTASDAPSLNGSFATVALNVGAFAGPLLAGIASETTGDHRSAIWVSAVLAALAIVAVGRRRPLSLDGALGDAVDEAALEREVHRDDRGDHYQARGGQ</sequence>
<dbReference type="SUPFAM" id="SSF103473">
    <property type="entry name" value="MFS general substrate transporter"/>
    <property type="match status" value="1"/>
</dbReference>
<organism evidence="8 9">
    <name type="scientific">Actinomadura rudentiformis</name>
    <dbReference type="NCBI Taxonomy" id="359158"/>
    <lineage>
        <taxon>Bacteria</taxon>
        <taxon>Bacillati</taxon>
        <taxon>Actinomycetota</taxon>
        <taxon>Actinomycetes</taxon>
        <taxon>Streptosporangiales</taxon>
        <taxon>Thermomonosporaceae</taxon>
        <taxon>Actinomadura</taxon>
    </lineage>
</organism>
<keyword evidence="4 6" id="KW-1133">Transmembrane helix</keyword>
<dbReference type="OrthoDB" id="9814237at2"/>
<evidence type="ECO:0000259" key="7">
    <source>
        <dbReference type="PROSITE" id="PS50850"/>
    </source>
</evidence>
<dbReference type="InterPro" id="IPR036259">
    <property type="entry name" value="MFS_trans_sf"/>
</dbReference>
<feature type="transmembrane region" description="Helical" evidence="6">
    <location>
        <begin position="263"/>
        <end position="282"/>
    </location>
</feature>
<dbReference type="Gene3D" id="1.20.1250.20">
    <property type="entry name" value="MFS general substrate transporter like domains"/>
    <property type="match status" value="1"/>
</dbReference>
<dbReference type="InterPro" id="IPR050189">
    <property type="entry name" value="MFS_Efflux_Transporters"/>
</dbReference>
<evidence type="ECO:0000256" key="1">
    <source>
        <dbReference type="ARBA" id="ARBA00004651"/>
    </source>
</evidence>
<proteinExistence type="predicted"/>
<feature type="transmembrane region" description="Helical" evidence="6">
    <location>
        <begin position="71"/>
        <end position="93"/>
    </location>
</feature>
<dbReference type="RefSeq" id="WP_151571478.1">
    <property type="nucleotide sequence ID" value="NZ_WBMT01000045.1"/>
</dbReference>
<keyword evidence="2" id="KW-1003">Cell membrane</keyword>
<dbReference type="GO" id="GO:0022857">
    <property type="term" value="F:transmembrane transporter activity"/>
    <property type="evidence" value="ECO:0007669"/>
    <property type="project" value="InterPro"/>
</dbReference>
<feature type="transmembrane region" description="Helical" evidence="6">
    <location>
        <begin position="204"/>
        <end position="224"/>
    </location>
</feature>
<comment type="subcellular location">
    <subcellularLocation>
        <location evidence="1">Cell membrane</location>
        <topology evidence="1">Multi-pass membrane protein</topology>
    </subcellularLocation>
</comment>
<feature type="transmembrane region" description="Helical" evidence="6">
    <location>
        <begin position="320"/>
        <end position="340"/>
    </location>
</feature>
<keyword evidence="5 6" id="KW-0472">Membrane</keyword>
<feature type="domain" description="Major facilitator superfamily (MFS) profile" evidence="7">
    <location>
        <begin position="4"/>
        <end position="376"/>
    </location>
</feature>
<evidence type="ECO:0000313" key="9">
    <source>
        <dbReference type="Proteomes" id="UP000468735"/>
    </source>
</evidence>
<dbReference type="NCBIfam" id="NF033135">
    <property type="entry name" value="cmx_cmrA"/>
    <property type="match status" value="1"/>
</dbReference>
<dbReference type="Pfam" id="PF07690">
    <property type="entry name" value="MFS_1"/>
    <property type="match status" value="1"/>
</dbReference>
<feature type="transmembrane region" description="Helical" evidence="6">
    <location>
        <begin position="288"/>
        <end position="308"/>
    </location>
</feature>
<feature type="transmembrane region" description="Helical" evidence="6">
    <location>
        <begin position="156"/>
        <end position="175"/>
    </location>
</feature>
<dbReference type="PANTHER" id="PTHR43124:SF3">
    <property type="entry name" value="CHLORAMPHENICOL EFFLUX PUMP RV0191"/>
    <property type="match status" value="1"/>
</dbReference>
<dbReference type="EMBL" id="WBMT01000045">
    <property type="protein sequence ID" value="KAB2336979.1"/>
    <property type="molecule type" value="Genomic_DNA"/>
</dbReference>
<comment type="caution">
    <text evidence="8">The sequence shown here is derived from an EMBL/GenBank/DDBJ whole genome shotgun (WGS) entry which is preliminary data.</text>
</comment>
<dbReference type="CDD" id="cd17324">
    <property type="entry name" value="MFS_NepI_like"/>
    <property type="match status" value="1"/>
</dbReference>
<gene>
    <name evidence="8" type="ORF">F8566_49505</name>
</gene>
<keyword evidence="9" id="KW-1185">Reference proteome</keyword>
<feature type="transmembrane region" description="Helical" evidence="6">
    <location>
        <begin position="99"/>
        <end position="121"/>
    </location>
</feature>
<feature type="transmembrane region" description="Helical" evidence="6">
    <location>
        <begin position="128"/>
        <end position="150"/>
    </location>
</feature>
<feature type="transmembrane region" description="Helical" evidence="6">
    <location>
        <begin position="236"/>
        <end position="256"/>
    </location>
</feature>
<dbReference type="Proteomes" id="UP000468735">
    <property type="component" value="Unassembled WGS sequence"/>
</dbReference>
<protein>
    <submittedName>
        <fullName evidence="8">MFS transporter</fullName>
    </submittedName>
</protein>
<reference evidence="8 9" key="1">
    <citation type="submission" date="2019-09" db="EMBL/GenBank/DDBJ databases">
        <title>Actinomadura physcomitrii sp. nov., a novel actinomycete isolated from moss [Physcomitrium sphaericum (Ludw) Fuernr].</title>
        <authorList>
            <person name="Zhuang X."/>
            <person name="Liu C."/>
        </authorList>
    </citation>
    <scope>NUCLEOTIDE SEQUENCE [LARGE SCALE GENOMIC DNA]</scope>
    <source>
        <strain evidence="8 9">HMC1</strain>
    </source>
</reference>
<evidence type="ECO:0000313" key="8">
    <source>
        <dbReference type="EMBL" id="KAB2336979.1"/>
    </source>
</evidence>
<dbReference type="InterPro" id="IPR011701">
    <property type="entry name" value="MFS"/>
</dbReference>
<dbReference type="GO" id="GO:0005886">
    <property type="term" value="C:plasma membrane"/>
    <property type="evidence" value="ECO:0007669"/>
    <property type="project" value="UniProtKB-SubCell"/>
</dbReference>
<accession>A0A6H9YJ65</accession>
<evidence type="ECO:0000256" key="5">
    <source>
        <dbReference type="ARBA" id="ARBA00023136"/>
    </source>
</evidence>
<name>A0A6H9YJ65_9ACTN</name>
<feature type="transmembrane region" description="Helical" evidence="6">
    <location>
        <begin position="352"/>
        <end position="369"/>
    </location>
</feature>
<dbReference type="PROSITE" id="PS50850">
    <property type="entry name" value="MFS"/>
    <property type="match status" value="1"/>
</dbReference>